<dbReference type="CDD" id="cd00024">
    <property type="entry name" value="CD_CSD"/>
    <property type="match status" value="1"/>
</dbReference>
<dbReference type="Gene3D" id="2.40.50.40">
    <property type="match status" value="1"/>
</dbReference>
<dbReference type="PANTHER" id="PTHR46585">
    <property type="entry name" value="INTEGRASE CORE DOMAIN CONTAINING PROTEIN"/>
    <property type="match status" value="1"/>
</dbReference>
<dbReference type="PROSITE" id="PS50994">
    <property type="entry name" value="INTEGRASE"/>
    <property type="match status" value="1"/>
</dbReference>
<dbReference type="GO" id="GO:0015074">
    <property type="term" value="P:DNA integration"/>
    <property type="evidence" value="ECO:0007669"/>
    <property type="project" value="InterPro"/>
</dbReference>
<dbReference type="InterPro" id="IPR036397">
    <property type="entry name" value="RNaseH_sf"/>
</dbReference>
<name>A0A6A5HE85_CAERE</name>
<dbReference type="Pfam" id="PF00385">
    <property type="entry name" value="Chromo"/>
    <property type="match status" value="1"/>
</dbReference>
<dbReference type="InterPro" id="IPR001584">
    <property type="entry name" value="Integrase_cat-core"/>
</dbReference>
<evidence type="ECO:0000259" key="2">
    <source>
        <dbReference type="PROSITE" id="PS50994"/>
    </source>
</evidence>
<dbReference type="SUPFAM" id="SSF53098">
    <property type="entry name" value="Ribonuclease H-like"/>
    <property type="match status" value="1"/>
</dbReference>
<proteinExistence type="predicted"/>
<evidence type="ECO:0008006" key="5">
    <source>
        <dbReference type="Google" id="ProtNLM"/>
    </source>
</evidence>
<dbReference type="RefSeq" id="XP_003097871.2">
    <property type="nucleotide sequence ID" value="XM_003097823.2"/>
</dbReference>
<dbReference type="CTD" id="9827068"/>
<reference evidence="3 4" key="1">
    <citation type="submission" date="2019-12" db="EMBL/GenBank/DDBJ databases">
        <title>Chromosome-level assembly of the Caenorhabditis remanei genome.</title>
        <authorList>
            <person name="Teterina A.A."/>
            <person name="Willis J.H."/>
            <person name="Phillips P.C."/>
        </authorList>
    </citation>
    <scope>NUCLEOTIDE SEQUENCE [LARGE SCALE GENOMIC DNA]</scope>
    <source>
        <strain evidence="3 4">PX506</strain>
        <tissue evidence="3">Whole organism</tissue>
    </source>
</reference>
<gene>
    <name evidence="3" type="ORF">GCK72_004571</name>
</gene>
<feature type="domain" description="Chromo" evidence="1">
    <location>
        <begin position="311"/>
        <end position="351"/>
    </location>
</feature>
<feature type="domain" description="Integrase catalytic" evidence="2">
    <location>
        <begin position="57"/>
        <end position="226"/>
    </location>
</feature>
<dbReference type="KEGG" id="crq:GCK72_004571"/>
<dbReference type="InterPro" id="IPR000953">
    <property type="entry name" value="Chromo/chromo_shadow_dom"/>
</dbReference>
<dbReference type="GO" id="GO:0003676">
    <property type="term" value="F:nucleic acid binding"/>
    <property type="evidence" value="ECO:0007669"/>
    <property type="project" value="InterPro"/>
</dbReference>
<protein>
    <recommendedName>
        <fullName evidence="5">Integrase catalytic domain-containing protein</fullName>
    </recommendedName>
</protein>
<dbReference type="InterPro" id="IPR016197">
    <property type="entry name" value="Chromo-like_dom_sf"/>
</dbReference>
<comment type="caution">
    <text evidence="3">The sequence shown here is derived from an EMBL/GenBank/DDBJ whole genome shotgun (WGS) entry which is preliminary data.</text>
</comment>
<dbReference type="InterPro" id="IPR012337">
    <property type="entry name" value="RNaseH-like_sf"/>
</dbReference>
<organism evidence="3 4">
    <name type="scientific">Caenorhabditis remanei</name>
    <name type="common">Caenorhabditis vulgaris</name>
    <dbReference type="NCBI Taxonomy" id="31234"/>
    <lineage>
        <taxon>Eukaryota</taxon>
        <taxon>Metazoa</taxon>
        <taxon>Ecdysozoa</taxon>
        <taxon>Nematoda</taxon>
        <taxon>Chromadorea</taxon>
        <taxon>Rhabditida</taxon>
        <taxon>Rhabditina</taxon>
        <taxon>Rhabditomorpha</taxon>
        <taxon>Rhabditoidea</taxon>
        <taxon>Rhabditidae</taxon>
        <taxon>Peloderinae</taxon>
        <taxon>Caenorhabditis</taxon>
    </lineage>
</organism>
<evidence type="ECO:0000313" key="3">
    <source>
        <dbReference type="EMBL" id="KAF1764622.1"/>
    </source>
</evidence>
<evidence type="ECO:0000259" key="1">
    <source>
        <dbReference type="PROSITE" id="PS50013"/>
    </source>
</evidence>
<dbReference type="AlphaFoldDB" id="A0A6A5HE85"/>
<accession>A0A6A5HE85</accession>
<sequence length="351" mass="40164">MDADIKDAYTNEAHPCAFTSVANVHKFLLKKYPKLKYEHVESVLEDVESFTLHRPNRKRFPRLKTVGVGVYTDLQADLVDMSKYKAQNDSITFLLTVIDIYTRILFVKPLKSKGGAGVAAAFAEIFDEMGNTPHIVFTDDGKEFYNTHVQNLFKKHEILLVSPKNDTKCGVVERANRTLKTRLAKYMTHVYKHRYIDVLQKVVLGINNSVNRGIGKKPVEVKLGDFPIPIPNDQTFKIKFKVGDHVRLASKRGLFDKGYEQGWTTEIFVISKVMPGRPVAYNVVDTNGEKVEGIFYTRELTKCTYRTRGTYRIESIISRRTRRGVRECLVRWEGYTASSDSWVPESTILNL</sequence>
<dbReference type="PANTHER" id="PTHR46585:SF1">
    <property type="entry name" value="CHROMO DOMAIN-CONTAINING PROTEIN"/>
    <property type="match status" value="1"/>
</dbReference>
<evidence type="ECO:0000313" key="4">
    <source>
        <dbReference type="Proteomes" id="UP000483820"/>
    </source>
</evidence>
<dbReference type="InterPro" id="IPR023780">
    <property type="entry name" value="Chromo_domain"/>
</dbReference>
<dbReference type="SUPFAM" id="SSF54160">
    <property type="entry name" value="Chromo domain-like"/>
    <property type="match status" value="1"/>
</dbReference>
<dbReference type="PROSITE" id="PS50013">
    <property type="entry name" value="CHROMO_2"/>
    <property type="match status" value="1"/>
</dbReference>
<dbReference type="EMBL" id="WUAV01000002">
    <property type="protein sequence ID" value="KAF1764622.1"/>
    <property type="molecule type" value="Genomic_DNA"/>
</dbReference>
<dbReference type="Proteomes" id="UP000483820">
    <property type="component" value="Chromosome II"/>
</dbReference>
<dbReference type="GeneID" id="9827068"/>
<dbReference type="Gene3D" id="3.30.420.10">
    <property type="entry name" value="Ribonuclease H-like superfamily/Ribonuclease H"/>
    <property type="match status" value="1"/>
</dbReference>